<feature type="region of interest" description="Disordered" evidence="3">
    <location>
        <begin position="1"/>
        <end position="37"/>
    </location>
</feature>
<dbReference type="OrthoDB" id="408631at2759"/>
<sequence length="709" mass="78125">MTWSIPLLSGRSDKEPTTDAPHKPGPPPAEPKARPHSVSLPVKELLRYFEAPGVPPPPSARVGDPRLKQRESQPFKLTDLWKYGSFAAWKVREVVAAVVAHQLRGPLRPSWGIEMTILTCLMRDVSRHSHLADIAMIRMLMSISGLVPVPSDALVTPVTFHVQRRALRGILAEFDKGEDGARELSGEWIVGKRTWQRLQTEWKAAKKEACRSGASSPGEPFSHTKRKERVVLYLHGGAYYSSSAATHRLITIPLSKSLDARVFALDYRLAPETRFPGPLHDAVSAYMRLTVDLQIPPENIIVAGDSAGGGLSLALMMYLRDNDYPLPGGGILMSPWVDLTMSCDSWESNEPYDVVPKPIPGDHLNPIACYLGEHMEKYLTHPYASPLFGDLKGLPPLLIQAGEAEVLRDEITLLAHKASLVGVLVRHELYEDAVHVFQMFPFLEQARQAFFSARSFDNTEEKLEKEINNETTQVVQGDGSESRSQKDEVARRNTKRSHTPLPRPTRDPESEEGSSSQDEDPSWFTPSVYPSPPPSPEVEEDLPTPNPQRKELSRSNTAKSTSSVRSNASTRSSASTRSRATSLTSSSFWSSPLSSLSSLASSSDSSRTATSNSSSLRRVRSRTYIKADPDASASVYPPTRQYQLPSSTAPAPRPTIRRSSCSHPDISSMCAEWASNGPANRTSVYKPDTLPSRRRKHSSSVSSTSAPRA</sequence>
<dbReference type="InterPro" id="IPR050300">
    <property type="entry name" value="GDXG_lipolytic_enzyme"/>
</dbReference>
<evidence type="ECO:0000259" key="4">
    <source>
        <dbReference type="Pfam" id="PF07859"/>
    </source>
</evidence>
<dbReference type="GO" id="GO:0016787">
    <property type="term" value="F:hydrolase activity"/>
    <property type="evidence" value="ECO:0007669"/>
    <property type="project" value="UniProtKB-KW"/>
</dbReference>
<dbReference type="SUPFAM" id="SSF53474">
    <property type="entry name" value="alpha/beta-Hydrolases"/>
    <property type="match status" value="1"/>
</dbReference>
<dbReference type="EMBL" id="BPQB01000013">
    <property type="protein sequence ID" value="GJE89462.1"/>
    <property type="molecule type" value="Genomic_DNA"/>
</dbReference>
<comment type="similarity">
    <text evidence="1">Belongs to the 'GDXG' lipolytic enzyme family.</text>
</comment>
<protein>
    <submittedName>
        <fullName evidence="5">Alpha/beta hydrolase</fullName>
    </submittedName>
</protein>
<evidence type="ECO:0000313" key="6">
    <source>
        <dbReference type="Proteomes" id="UP000703269"/>
    </source>
</evidence>
<dbReference type="InterPro" id="IPR029058">
    <property type="entry name" value="AB_hydrolase_fold"/>
</dbReference>
<keyword evidence="2 5" id="KW-0378">Hydrolase</keyword>
<reference evidence="5 6" key="1">
    <citation type="submission" date="2021-08" db="EMBL/GenBank/DDBJ databases">
        <title>Draft Genome Sequence of Phanerochaete sordida strain YK-624.</title>
        <authorList>
            <person name="Mori T."/>
            <person name="Dohra H."/>
            <person name="Suzuki T."/>
            <person name="Kawagishi H."/>
            <person name="Hirai H."/>
        </authorList>
    </citation>
    <scope>NUCLEOTIDE SEQUENCE [LARGE SCALE GENOMIC DNA]</scope>
    <source>
        <strain evidence="5 6">YK-624</strain>
    </source>
</reference>
<dbReference type="InterPro" id="IPR013094">
    <property type="entry name" value="AB_hydrolase_3"/>
</dbReference>
<evidence type="ECO:0000256" key="3">
    <source>
        <dbReference type="SAM" id="MobiDB-lite"/>
    </source>
</evidence>
<feature type="region of interest" description="Disordered" evidence="3">
    <location>
        <begin position="470"/>
        <end position="709"/>
    </location>
</feature>
<name>A0A9P3G7F7_9APHY</name>
<feature type="domain" description="Alpha/beta hydrolase fold-3" evidence="4">
    <location>
        <begin position="231"/>
        <end position="438"/>
    </location>
</feature>
<dbReference type="Proteomes" id="UP000703269">
    <property type="component" value="Unassembled WGS sequence"/>
</dbReference>
<evidence type="ECO:0000256" key="1">
    <source>
        <dbReference type="ARBA" id="ARBA00010515"/>
    </source>
</evidence>
<gene>
    <name evidence="5" type="ORF">PsYK624_055630</name>
</gene>
<feature type="compositionally biased region" description="Low complexity" evidence="3">
    <location>
        <begin position="560"/>
        <end position="616"/>
    </location>
</feature>
<feature type="compositionally biased region" description="Low complexity" evidence="3">
    <location>
        <begin position="699"/>
        <end position="709"/>
    </location>
</feature>
<keyword evidence="6" id="KW-1185">Reference proteome</keyword>
<feature type="compositionally biased region" description="Acidic residues" evidence="3">
    <location>
        <begin position="509"/>
        <end position="521"/>
    </location>
</feature>
<comment type="caution">
    <text evidence="5">The sequence shown here is derived from an EMBL/GenBank/DDBJ whole genome shotgun (WGS) entry which is preliminary data.</text>
</comment>
<organism evidence="5 6">
    <name type="scientific">Phanerochaete sordida</name>
    <dbReference type="NCBI Taxonomy" id="48140"/>
    <lineage>
        <taxon>Eukaryota</taxon>
        <taxon>Fungi</taxon>
        <taxon>Dikarya</taxon>
        <taxon>Basidiomycota</taxon>
        <taxon>Agaricomycotina</taxon>
        <taxon>Agaricomycetes</taxon>
        <taxon>Polyporales</taxon>
        <taxon>Phanerochaetaceae</taxon>
        <taxon>Phanerochaete</taxon>
    </lineage>
</organism>
<feature type="compositionally biased region" description="Polar residues" evidence="3">
    <location>
        <begin position="640"/>
        <end position="649"/>
    </location>
</feature>
<evidence type="ECO:0000313" key="5">
    <source>
        <dbReference type="EMBL" id="GJE89462.1"/>
    </source>
</evidence>
<dbReference type="Pfam" id="PF07859">
    <property type="entry name" value="Abhydrolase_3"/>
    <property type="match status" value="1"/>
</dbReference>
<proteinExistence type="inferred from homology"/>
<dbReference type="PANTHER" id="PTHR48081">
    <property type="entry name" value="AB HYDROLASE SUPERFAMILY PROTEIN C4A8.06C"/>
    <property type="match status" value="1"/>
</dbReference>
<dbReference type="Gene3D" id="3.40.50.1820">
    <property type="entry name" value="alpha/beta hydrolase"/>
    <property type="match status" value="1"/>
</dbReference>
<feature type="compositionally biased region" description="Basic and acidic residues" evidence="3">
    <location>
        <begin position="480"/>
        <end position="491"/>
    </location>
</feature>
<dbReference type="AlphaFoldDB" id="A0A9P3G7F7"/>
<evidence type="ECO:0000256" key="2">
    <source>
        <dbReference type="ARBA" id="ARBA00022801"/>
    </source>
</evidence>
<feature type="compositionally biased region" description="Basic and acidic residues" evidence="3">
    <location>
        <begin position="11"/>
        <end position="22"/>
    </location>
</feature>
<dbReference type="FunFam" id="3.40.50.1820:FF:000252">
    <property type="entry name" value="Related to calmodulin-dependent protein kinase"/>
    <property type="match status" value="1"/>
</dbReference>
<dbReference type="PROSITE" id="PS01173">
    <property type="entry name" value="LIPASE_GDXG_HIS"/>
    <property type="match status" value="1"/>
</dbReference>
<accession>A0A9P3G7F7</accession>
<dbReference type="PANTHER" id="PTHR48081:SF26">
    <property type="entry name" value="ALPHA_BETA HYDROLASE FOLD-3 DOMAIN-CONTAINING PROTEIN"/>
    <property type="match status" value="1"/>
</dbReference>
<dbReference type="InterPro" id="IPR002168">
    <property type="entry name" value="Lipase_GDXG_HIS_AS"/>
</dbReference>